<proteinExistence type="predicted"/>
<protein>
    <submittedName>
        <fullName evidence="4">Cell wall-associated NlpC family hydrolase</fullName>
    </submittedName>
</protein>
<feature type="compositionally biased region" description="Low complexity" evidence="1">
    <location>
        <begin position="190"/>
        <end position="211"/>
    </location>
</feature>
<feature type="region of interest" description="Disordered" evidence="1">
    <location>
        <begin position="157"/>
        <end position="294"/>
    </location>
</feature>
<organism evidence="4 5">
    <name type="scientific">Roseospira goensis</name>
    <dbReference type="NCBI Taxonomy" id="391922"/>
    <lineage>
        <taxon>Bacteria</taxon>
        <taxon>Pseudomonadati</taxon>
        <taxon>Pseudomonadota</taxon>
        <taxon>Alphaproteobacteria</taxon>
        <taxon>Rhodospirillales</taxon>
        <taxon>Rhodospirillaceae</taxon>
        <taxon>Roseospira</taxon>
    </lineage>
</organism>
<dbReference type="InterPro" id="IPR036680">
    <property type="entry name" value="SPOR-like_sf"/>
</dbReference>
<dbReference type="AlphaFoldDB" id="A0A7W6WM23"/>
<dbReference type="SUPFAM" id="SSF110997">
    <property type="entry name" value="Sporulation related repeat"/>
    <property type="match status" value="1"/>
</dbReference>
<keyword evidence="4" id="KW-0378">Hydrolase</keyword>
<dbReference type="Proteomes" id="UP000555728">
    <property type="component" value="Unassembled WGS sequence"/>
</dbReference>
<accession>A0A7W6WM23</accession>
<evidence type="ECO:0000313" key="5">
    <source>
        <dbReference type="Proteomes" id="UP000555728"/>
    </source>
</evidence>
<evidence type="ECO:0000256" key="1">
    <source>
        <dbReference type="SAM" id="MobiDB-lite"/>
    </source>
</evidence>
<feature type="transmembrane region" description="Helical" evidence="2">
    <location>
        <begin position="67"/>
        <end position="89"/>
    </location>
</feature>
<feature type="compositionally biased region" description="Low complexity" evidence="1">
    <location>
        <begin position="220"/>
        <end position="239"/>
    </location>
</feature>
<dbReference type="RefSeq" id="WP_184436435.1">
    <property type="nucleotide sequence ID" value="NZ_JACIGI010000026.1"/>
</dbReference>
<feature type="compositionally biased region" description="Low complexity" evidence="1">
    <location>
        <begin position="247"/>
        <end position="271"/>
    </location>
</feature>
<evidence type="ECO:0000256" key="2">
    <source>
        <dbReference type="SAM" id="Phobius"/>
    </source>
</evidence>
<comment type="caution">
    <text evidence="4">The sequence shown here is derived from an EMBL/GenBank/DDBJ whole genome shotgun (WGS) entry which is preliminary data.</text>
</comment>
<reference evidence="4 5" key="1">
    <citation type="submission" date="2020-08" db="EMBL/GenBank/DDBJ databases">
        <title>Genome sequencing of Purple Non-Sulfur Bacteria from various extreme environments.</title>
        <authorList>
            <person name="Mayer M."/>
        </authorList>
    </citation>
    <scope>NUCLEOTIDE SEQUENCE [LARGE SCALE GENOMIC DNA]</scope>
    <source>
        <strain evidence="4 5">JA135</strain>
    </source>
</reference>
<evidence type="ECO:0000259" key="3">
    <source>
        <dbReference type="PROSITE" id="PS51724"/>
    </source>
</evidence>
<evidence type="ECO:0000313" key="4">
    <source>
        <dbReference type="EMBL" id="MBB4287057.1"/>
    </source>
</evidence>
<dbReference type="GO" id="GO:0016787">
    <property type="term" value="F:hydrolase activity"/>
    <property type="evidence" value="ECO:0007669"/>
    <property type="project" value="UniProtKB-KW"/>
</dbReference>
<keyword evidence="5" id="KW-1185">Reference proteome</keyword>
<dbReference type="Pfam" id="PF05036">
    <property type="entry name" value="SPOR"/>
    <property type="match status" value="1"/>
</dbReference>
<feature type="compositionally biased region" description="Low complexity" evidence="1">
    <location>
        <begin position="284"/>
        <end position="293"/>
    </location>
</feature>
<sequence length="375" mass="38749">MPGLKKARQDGREEPIALDEALFRITPDDEAPPPMSAADQQDMEIDLDDDDALVPEPRRRGGGSLRAVWLTLAVLVGLAVVGWAAWLILAPVPPTSTSTGDLMATVGEQPLPPPPRAALPVVAADPEPYKTKPADPGGLQVEDTDKLVYERLGETARVEDAPAVEQLLPGPARPVAPPTPEPEPEPVAPPETALGAPAAVAEAGPEAAPGAEGPPPVPAIPEAAPVPGTGPAEGDAAAPAPAPAPEASPEAMPETAAETAPETAPETAAAPSPAPTPAPPPTPTAENVTAAAEQGPQVQLAAFRERAPAEEQWRRLADAHPDLLGTVPHVVVFADLGERGQFYRLRAGPFDDIATAEGLCRSLKQRDVECLVVRE</sequence>
<feature type="compositionally biased region" description="Pro residues" evidence="1">
    <location>
        <begin position="171"/>
        <end position="189"/>
    </location>
</feature>
<dbReference type="EMBL" id="JACIGI010000026">
    <property type="protein sequence ID" value="MBB4287057.1"/>
    <property type="molecule type" value="Genomic_DNA"/>
</dbReference>
<gene>
    <name evidence="4" type="ORF">GGD88_002801</name>
</gene>
<dbReference type="GO" id="GO:0042834">
    <property type="term" value="F:peptidoglycan binding"/>
    <property type="evidence" value="ECO:0007669"/>
    <property type="project" value="InterPro"/>
</dbReference>
<dbReference type="Gene3D" id="3.30.70.1070">
    <property type="entry name" value="Sporulation related repeat"/>
    <property type="match status" value="1"/>
</dbReference>
<keyword evidence="2" id="KW-0812">Transmembrane</keyword>
<feature type="region of interest" description="Disordered" evidence="1">
    <location>
        <begin position="1"/>
        <end position="42"/>
    </location>
</feature>
<feature type="domain" description="SPOR" evidence="3">
    <location>
        <begin position="290"/>
        <end position="375"/>
    </location>
</feature>
<feature type="compositionally biased region" description="Pro residues" evidence="1">
    <location>
        <begin position="272"/>
        <end position="283"/>
    </location>
</feature>
<dbReference type="PROSITE" id="PS51724">
    <property type="entry name" value="SPOR"/>
    <property type="match status" value="1"/>
</dbReference>
<name>A0A7W6WM23_9PROT</name>
<keyword evidence="2" id="KW-0472">Membrane</keyword>
<dbReference type="InterPro" id="IPR007730">
    <property type="entry name" value="SPOR-like_dom"/>
</dbReference>
<keyword evidence="2" id="KW-1133">Transmembrane helix</keyword>